<dbReference type="GO" id="GO:0043093">
    <property type="term" value="P:FtsZ-dependent cytokinesis"/>
    <property type="evidence" value="ECO:0007669"/>
    <property type="project" value="UniProtKB-UniRule"/>
</dbReference>
<sequence>MNQAVFEFPLNEKVRTYLRLEQLFRQLSQADSAQEDWQYVKFIESLFTLLDLAERVDVRNDLLKDIDLHEKNLDHWAQHPNIDMNALKQAKDNVAGLRDALKNAKKFGSALKEEKFLMSIRQRFFIPGGACSFDLPNLHYWLRQSQQYKQQILQGWLSEFSLMKRAIELTLSFLRERGRFEQVEAEKGFYQGVADDKNEMIRVYCQTDQGYFPTLSGNKYRYAIRFMFFNPEEAGQVAMESMVSFKLACC</sequence>
<dbReference type="Pfam" id="PF07072">
    <property type="entry name" value="ZapD"/>
    <property type="match status" value="1"/>
</dbReference>
<dbReference type="OrthoDB" id="5294622at2"/>
<evidence type="ECO:0000256" key="3">
    <source>
        <dbReference type="ARBA" id="ARBA00023210"/>
    </source>
</evidence>
<evidence type="ECO:0000256" key="5">
    <source>
        <dbReference type="HAMAP-Rule" id="MF_01092"/>
    </source>
</evidence>
<dbReference type="Proteomes" id="UP000068447">
    <property type="component" value="Chromosome"/>
</dbReference>
<proteinExistence type="inferred from homology"/>
<dbReference type="InterPro" id="IPR036268">
    <property type="entry name" value="ZapD_sf"/>
</dbReference>
<dbReference type="KEGG" id="lal:AT746_16140"/>
<comment type="similarity">
    <text evidence="5">Belongs to the ZapD family.</text>
</comment>
<dbReference type="Gene3D" id="1.10.3900.10">
    <property type="entry name" value="YacF-like"/>
    <property type="match status" value="1"/>
</dbReference>
<evidence type="ECO:0000256" key="1">
    <source>
        <dbReference type="ARBA" id="ARBA00022490"/>
    </source>
</evidence>
<keyword evidence="3 5" id="KW-0717">Septation</keyword>
<dbReference type="EMBL" id="CP013650">
    <property type="protein sequence ID" value="ALS99640.1"/>
    <property type="molecule type" value="Genomic_DNA"/>
</dbReference>
<keyword evidence="7" id="KW-1185">Reference proteome</keyword>
<protein>
    <recommendedName>
        <fullName evidence="5">Cell division protein ZapD</fullName>
    </recommendedName>
    <alternativeName>
        <fullName evidence="5">Z ring-associated protein D</fullName>
    </alternativeName>
</protein>
<dbReference type="PANTHER" id="PTHR39455">
    <property type="entry name" value="CELL DIVISION PROTEIN ZAPD"/>
    <property type="match status" value="1"/>
</dbReference>
<dbReference type="STRING" id="1526571.AT746_16140"/>
<evidence type="ECO:0000256" key="2">
    <source>
        <dbReference type="ARBA" id="ARBA00022618"/>
    </source>
</evidence>
<dbReference type="InterPro" id="IPR027462">
    <property type="entry name" value="ZapD_C"/>
</dbReference>
<dbReference type="AlphaFoldDB" id="A0A0U3B343"/>
<comment type="function">
    <text evidence="5">Cell division factor that enhances FtsZ-ring assembly. Directly interacts with FtsZ and promotes bundling of FtsZ protofilaments, with a reduction in FtsZ GTPase activity.</text>
</comment>
<evidence type="ECO:0000313" key="7">
    <source>
        <dbReference type="Proteomes" id="UP000068447"/>
    </source>
</evidence>
<evidence type="ECO:0000313" key="6">
    <source>
        <dbReference type="EMBL" id="ALS99640.1"/>
    </source>
</evidence>
<dbReference type="Gene3D" id="2.60.440.10">
    <property type="entry name" value="YacF-like domains"/>
    <property type="match status" value="1"/>
</dbReference>
<evidence type="ECO:0000256" key="4">
    <source>
        <dbReference type="ARBA" id="ARBA00023306"/>
    </source>
</evidence>
<dbReference type="InterPro" id="IPR009777">
    <property type="entry name" value="ZapD"/>
</dbReference>
<dbReference type="SUPFAM" id="SSF160950">
    <property type="entry name" value="YacF-like"/>
    <property type="match status" value="1"/>
</dbReference>
<comment type="subunit">
    <text evidence="5">Interacts with FtsZ.</text>
</comment>
<dbReference type="NCBIfam" id="NF003655">
    <property type="entry name" value="PRK05287.1-3"/>
    <property type="match status" value="1"/>
</dbReference>
<dbReference type="GO" id="GO:0005737">
    <property type="term" value="C:cytoplasm"/>
    <property type="evidence" value="ECO:0007669"/>
    <property type="project" value="UniProtKB-SubCell"/>
</dbReference>
<dbReference type="RefSeq" id="WP_062482379.1">
    <property type="nucleotide sequence ID" value="NZ_CP013650.1"/>
</dbReference>
<keyword evidence="4 5" id="KW-0131">Cell cycle</keyword>
<comment type="subcellular location">
    <subcellularLocation>
        <location evidence="5">Cytoplasm</location>
    </subcellularLocation>
    <text evidence="5">Localizes to mid-cell in an FtsZ-dependent manner.</text>
</comment>
<dbReference type="PANTHER" id="PTHR39455:SF1">
    <property type="entry name" value="CELL DIVISION PROTEIN ZAPD"/>
    <property type="match status" value="1"/>
</dbReference>
<dbReference type="NCBIfam" id="NF003656">
    <property type="entry name" value="PRK05287.1-4"/>
    <property type="match status" value="1"/>
</dbReference>
<name>A0A0U3B343_9ALTE</name>
<dbReference type="HAMAP" id="MF_01092">
    <property type="entry name" value="ZapD"/>
    <property type="match status" value="1"/>
</dbReference>
<reference evidence="6 7" key="1">
    <citation type="submission" date="2015-12" db="EMBL/GenBank/DDBJ databases">
        <title>Complete genome of Lacimicrobium alkaliphilum KCTC 32984.</title>
        <authorList>
            <person name="Kim S.-G."/>
            <person name="Lee Y.-J."/>
        </authorList>
    </citation>
    <scope>NUCLEOTIDE SEQUENCE [LARGE SCALE GENOMIC DNA]</scope>
    <source>
        <strain evidence="6 7">YelD216</strain>
    </source>
</reference>
<organism evidence="6 7">
    <name type="scientific">Lacimicrobium alkaliphilum</name>
    <dbReference type="NCBI Taxonomy" id="1526571"/>
    <lineage>
        <taxon>Bacteria</taxon>
        <taxon>Pseudomonadati</taxon>
        <taxon>Pseudomonadota</taxon>
        <taxon>Gammaproteobacteria</taxon>
        <taxon>Alteromonadales</taxon>
        <taxon>Alteromonadaceae</taxon>
        <taxon>Lacimicrobium</taxon>
    </lineage>
</organism>
<dbReference type="GO" id="GO:0000917">
    <property type="term" value="P:division septum assembly"/>
    <property type="evidence" value="ECO:0007669"/>
    <property type="project" value="UniProtKB-KW"/>
</dbReference>
<accession>A0A0U3B343</accession>
<dbReference type="GO" id="GO:0032153">
    <property type="term" value="C:cell division site"/>
    <property type="evidence" value="ECO:0007669"/>
    <property type="project" value="TreeGrafter"/>
</dbReference>
<keyword evidence="1 5" id="KW-0963">Cytoplasm</keyword>
<gene>
    <name evidence="5" type="primary">zapD</name>
    <name evidence="6" type="ORF">AT746_16140</name>
</gene>
<keyword evidence="2 5" id="KW-0132">Cell division</keyword>